<evidence type="ECO:0008006" key="5">
    <source>
        <dbReference type="Google" id="ProtNLM"/>
    </source>
</evidence>
<feature type="compositionally biased region" description="Basic and acidic residues" evidence="1">
    <location>
        <begin position="196"/>
        <end position="206"/>
    </location>
</feature>
<feature type="compositionally biased region" description="Low complexity" evidence="1">
    <location>
        <begin position="115"/>
        <end position="195"/>
    </location>
</feature>
<organism evidence="3 4">
    <name type="scientific">Actinokineospora iranica</name>
    <dbReference type="NCBI Taxonomy" id="1271860"/>
    <lineage>
        <taxon>Bacteria</taxon>
        <taxon>Bacillati</taxon>
        <taxon>Actinomycetota</taxon>
        <taxon>Actinomycetes</taxon>
        <taxon>Pseudonocardiales</taxon>
        <taxon>Pseudonocardiaceae</taxon>
        <taxon>Actinokineospora</taxon>
    </lineage>
</organism>
<dbReference type="EMBL" id="FMZZ01000019">
    <property type="protein sequence ID" value="SDD82532.1"/>
    <property type="molecule type" value="Genomic_DNA"/>
</dbReference>
<gene>
    <name evidence="3" type="ORF">SAMN05216174_11938</name>
</gene>
<name>A0A1G6XWX8_9PSEU</name>
<feature type="signal peptide" evidence="2">
    <location>
        <begin position="1"/>
        <end position="32"/>
    </location>
</feature>
<feature type="region of interest" description="Disordered" evidence="1">
    <location>
        <begin position="108"/>
        <end position="239"/>
    </location>
</feature>
<keyword evidence="4" id="KW-1185">Reference proteome</keyword>
<dbReference type="STRING" id="1271860.SAMN05216174_11938"/>
<sequence>MRTVGRIGGRGVAGIAALFALLALLAVTPASAQSLTLSPDKGPTGSAFTATWPKGAPCRVVQLRWSGTAIASATGTSATGTVPESAKPGVYAVDVACDNDPFLRATFEVTPPPTTVTSPPVTTTSKPVVTPGTPVTTTRPPVTTTTRSRPTTTSSTSTTTTSTTTTTTDSTTSTTSDTPPQATTAPSTTAQTTARPEGDLELDRESLQPGDSLSATGDGCAPNHPVVLTSGGEKVGEAVSDGTGRFTARVEFARVEPGRHVVTAECGIVLTGAVDQIVTSSTSGSSSTLVVLVFFVLAGAALIRVT</sequence>
<dbReference type="RefSeq" id="WP_228771985.1">
    <property type="nucleotide sequence ID" value="NZ_FMZZ01000019.1"/>
</dbReference>
<evidence type="ECO:0000313" key="3">
    <source>
        <dbReference type="EMBL" id="SDD82532.1"/>
    </source>
</evidence>
<proteinExistence type="predicted"/>
<evidence type="ECO:0000256" key="1">
    <source>
        <dbReference type="SAM" id="MobiDB-lite"/>
    </source>
</evidence>
<evidence type="ECO:0000313" key="4">
    <source>
        <dbReference type="Proteomes" id="UP000199501"/>
    </source>
</evidence>
<feature type="chain" id="PRO_5011735331" description="Ig-like domain (Group 3)" evidence="2">
    <location>
        <begin position="33"/>
        <end position="306"/>
    </location>
</feature>
<dbReference type="AlphaFoldDB" id="A0A1G6XWX8"/>
<dbReference type="Proteomes" id="UP000199501">
    <property type="component" value="Unassembled WGS sequence"/>
</dbReference>
<reference evidence="4" key="1">
    <citation type="submission" date="2016-10" db="EMBL/GenBank/DDBJ databases">
        <authorList>
            <person name="Varghese N."/>
            <person name="Submissions S."/>
        </authorList>
    </citation>
    <scope>NUCLEOTIDE SEQUENCE [LARGE SCALE GENOMIC DNA]</scope>
    <source>
        <strain evidence="4">IBRC-M 10403</strain>
    </source>
</reference>
<evidence type="ECO:0000256" key="2">
    <source>
        <dbReference type="SAM" id="SignalP"/>
    </source>
</evidence>
<protein>
    <recommendedName>
        <fullName evidence="5">Ig-like domain (Group 3)</fullName>
    </recommendedName>
</protein>
<keyword evidence="2" id="KW-0732">Signal</keyword>
<accession>A0A1G6XWX8</accession>